<accession>A0A9D3W157</accession>
<dbReference type="EMBL" id="JAIQCV010000004">
    <property type="protein sequence ID" value="KAH1107081.1"/>
    <property type="molecule type" value="Genomic_DNA"/>
</dbReference>
<evidence type="ECO:0000313" key="2">
    <source>
        <dbReference type="Proteomes" id="UP000828251"/>
    </source>
</evidence>
<organism evidence="1 2">
    <name type="scientific">Gossypium stocksii</name>
    <dbReference type="NCBI Taxonomy" id="47602"/>
    <lineage>
        <taxon>Eukaryota</taxon>
        <taxon>Viridiplantae</taxon>
        <taxon>Streptophyta</taxon>
        <taxon>Embryophyta</taxon>
        <taxon>Tracheophyta</taxon>
        <taxon>Spermatophyta</taxon>
        <taxon>Magnoliopsida</taxon>
        <taxon>eudicotyledons</taxon>
        <taxon>Gunneridae</taxon>
        <taxon>Pentapetalae</taxon>
        <taxon>rosids</taxon>
        <taxon>malvids</taxon>
        <taxon>Malvales</taxon>
        <taxon>Malvaceae</taxon>
        <taxon>Malvoideae</taxon>
        <taxon>Gossypium</taxon>
    </lineage>
</organism>
<evidence type="ECO:0000313" key="1">
    <source>
        <dbReference type="EMBL" id="KAH1107081.1"/>
    </source>
</evidence>
<evidence type="ECO:0008006" key="3">
    <source>
        <dbReference type="Google" id="ProtNLM"/>
    </source>
</evidence>
<sequence>MDWLGHSILSNIDVGKWEPIRLSHSVPPLSYLGFTDDLIIFCNAKESQARILKEVLNNFCYYSRHRINAHKTSVCFSRGIEDSIMNALCNILGFLRVYSLGKYLGVSLFHNRITASTLHFFVHKVRSGLRSWYSNLDMDCMLSDMVTGNGEWNFDIFRLWLPEEIIRRIVGIPPHHSSAGVDRIIWG</sequence>
<proteinExistence type="predicted"/>
<reference evidence="1 2" key="1">
    <citation type="journal article" date="2021" name="Plant Biotechnol. J.">
        <title>Multi-omics assisted identification of the key and species-specific regulatory components of drought-tolerant mechanisms in Gossypium stocksii.</title>
        <authorList>
            <person name="Yu D."/>
            <person name="Ke L."/>
            <person name="Zhang D."/>
            <person name="Wu Y."/>
            <person name="Sun Y."/>
            <person name="Mei J."/>
            <person name="Sun J."/>
            <person name="Sun Y."/>
        </authorList>
    </citation>
    <scope>NUCLEOTIDE SEQUENCE [LARGE SCALE GENOMIC DNA]</scope>
    <source>
        <strain evidence="2">cv. E1</strain>
        <tissue evidence="1">Leaf</tissue>
    </source>
</reference>
<dbReference type="AlphaFoldDB" id="A0A9D3W157"/>
<gene>
    <name evidence="1" type="ORF">J1N35_010849</name>
</gene>
<protein>
    <recommendedName>
        <fullName evidence="3">Reverse transcriptase domain-containing protein</fullName>
    </recommendedName>
</protein>
<name>A0A9D3W157_9ROSI</name>
<dbReference type="Proteomes" id="UP000828251">
    <property type="component" value="Unassembled WGS sequence"/>
</dbReference>
<keyword evidence="2" id="KW-1185">Reference proteome</keyword>
<comment type="caution">
    <text evidence="1">The sequence shown here is derived from an EMBL/GenBank/DDBJ whole genome shotgun (WGS) entry which is preliminary data.</text>
</comment>